<dbReference type="InterPro" id="IPR015943">
    <property type="entry name" value="WD40/YVTN_repeat-like_dom_sf"/>
</dbReference>
<dbReference type="AlphaFoldDB" id="A0A4P9XI42"/>
<reference evidence="5" key="1">
    <citation type="journal article" date="2018" name="Nat. Microbiol.">
        <title>Leveraging single-cell genomics to expand the fungal tree of life.</title>
        <authorList>
            <person name="Ahrendt S.R."/>
            <person name="Quandt C.A."/>
            <person name="Ciobanu D."/>
            <person name="Clum A."/>
            <person name="Salamov A."/>
            <person name="Andreopoulos B."/>
            <person name="Cheng J.F."/>
            <person name="Woyke T."/>
            <person name="Pelin A."/>
            <person name="Henrissat B."/>
            <person name="Reynolds N.K."/>
            <person name="Benny G.L."/>
            <person name="Smith M.E."/>
            <person name="James T.Y."/>
            <person name="Grigoriev I.V."/>
        </authorList>
    </citation>
    <scope>NUCLEOTIDE SEQUENCE [LARGE SCALE GENOMIC DNA]</scope>
    <source>
        <strain evidence="5">RSA 1356</strain>
    </source>
</reference>
<proteinExistence type="predicted"/>
<dbReference type="GO" id="GO:0045717">
    <property type="term" value="P:negative regulation of fatty acid biosynthetic process"/>
    <property type="evidence" value="ECO:0007669"/>
    <property type="project" value="TreeGrafter"/>
</dbReference>
<dbReference type="PANTHER" id="PTHR15574:SF40">
    <property type="entry name" value="WD AND TETRATRICOPEPTIDE REPEATS PROTEIN 1"/>
    <property type="match status" value="1"/>
</dbReference>
<dbReference type="SMART" id="SM00320">
    <property type="entry name" value="WD40"/>
    <property type="match status" value="2"/>
</dbReference>
<protein>
    <submittedName>
        <fullName evidence="4">Uncharacterized protein</fullName>
    </submittedName>
</protein>
<dbReference type="EMBL" id="KZ993376">
    <property type="protein sequence ID" value="RKP04910.1"/>
    <property type="molecule type" value="Genomic_DNA"/>
</dbReference>
<evidence type="ECO:0000256" key="3">
    <source>
        <dbReference type="PROSITE-ProRule" id="PRU00221"/>
    </source>
</evidence>
<dbReference type="PROSITE" id="PS50082">
    <property type="entry name" value="WD_REPEATS_2"/>
    <property type="match status" value="1"/>
</dbReference>
<keyword evidence="5" id="KW-1185">Reference proteome</keyword>
<dbReference type="GO" id="GO:0005737">
    <property type="term" value="C:cytoplasm"/>
    <property type="evidence" value="ECO:0007669"/>
    <property type="project" value="TreeGrafter"/>
</dbReference>
<dbReference type="STRING" id="78915.A0A4P9XI42"/>
<sequence>MERRIYKGHCNVETVKDVNFYGPRDEFIVSGSDDGNLFFWEKETGKLVQILKGDSDVVNVIEGHPFEPTAAVSGIDSTIKIFSPVGDPGAISPELLQVEAVLRKNEQARRHGSTPMRITHSVLRDLAAHFREESAQGGGELPGCAFQ</sequence>
<name>A0A4P9XI42_9FUNG</name>
<dbReference type="Proteomes" id="UP000271241">
    <property type="component" value="Unassembled WGS sequence"/>
</dbReference>
<evidence type="ECO:0000313" key="5">
    <source>
        <dbReference type="Proteomes" id="UP000271241"/>
    </source>
</evidence>
<keyword evidence="2" id="KW-0677">Repeat</keyword>
<accession>A0A4P9XI42</accession>
<organism evidence="4 5">
    <name type="scientific">Thamnocephalis sphaerospora</name>
    <dbReference type="NCBI Taxonomy" id="78915"/>
    <lineage>
        <taxon>Eukaryota</taxon>
        <taxon>Fungi</taxon>
        <taxon>Fungi incertae sedis</taxon>
        <taxon>Zoopagomycota</taxon>
        <taxon>Zoopagomycotina</taxon>
        <taxon>Zoopagomycetes</taxon>
        <taxon>Zoopagales</taxon>
        <taxon>Sigmoideomycetaceae</taxon>
        <taxon>Thamnocephalis</taxon>
    </lineage>
</organism>
<keyword evidence="1 3" id="KW-0853">WD repeat</keyword>
<dbReference type="InterPro" id="IPR036322">
    <property type="entry name" value="WD40_repeat_dom_sf"/>
</dbReference>
<dbReference type="InterPro" id="IPR001680">
    <property type="entry name" value="WD40_rpt"/>
</dbReference>
<dbReference type="GO" id="GO:0080008">
    <property type="term" value="C:Cul4-RING E3 ubiquitin ligase complex"/>
    <property type="evidence" value="ECO:0007669"/>
    <property type="project" value="TreeGrafter"/>
</dbReference>
<dbReference type="InterPro" id="IPR045151">
    <property type="entry name" value="DCAF8"/>
</dbReference>
<dbReference type="OrthoDB" id="2414538at2759"/>
<dbReference type="SUPFAM" id="SSF50978">
    <property type="entry name" value="WD40 repeat-like"/>
    <property type="match status" value="1"/>
</dbReference>
<gene>
    <name evidence="4" type="ORF">THASP1DRAFT_26523</name>
</gene>
<dbReference type="PANTHER" id="PTHR15574">
    <property type="entry name" value="WD REPEAT DOMAIN-CONTAINING FAMILY"/>
    <property type="match status" value="1"/>
</dbReference>
<evidence type="ECO:0000313" key="4">
    <source>
        <dbReference type="EMBL" id="RKP04910.1"/>
    </source>
</evidence>
<feature type="repeat" description="WD" evidence="3">
    <location>
        <begin position="21"/>
        <end position="50"/>
    </location>
</feature>
<evidence type="ECO:0000256" key="1">
    <source>
        <dbReference type="ARBA" id="ARBA00022574"/>
    </source>
</evidence>
<evidence type="ECO:0000256" key="2">
    <source>
        <dbReference type="ARBA" id="ARBA00022737"/>
    </source>
</evidence>
<dbReference type="Pfam" id="PF00400">
    <property type="entry name" value="WD40"/>
    <property type="match status" value="2"/>
</dbReference>
<dbReference type="Gene3D" id="2.130.10.10">
    <property type="entry name" value="YVTN repeat-like/Quinoprotein amine dehydrogenase"/>
    <property type="match status" value="1"/>
</dbReference>